<dbReference type="EC" id="2.7.13.3" evidence="3"/>
<comment type="caution">
    <text evidence="14">The sequence shown here is derived from an EMBL/GenBank/DDBJ whole genome shotgun (WGS) entry which is preliminary data.</text>
</comment>
<keyword evidence="15" id="KW-1185">Reference proteome</keyword>
<dbReference type="PANTHER" id="PTHR45436">
    <property type="entry name" value="SENSOR HISTIDINE KINASE YKOH"/>
    <property type="match status" value="1"/>
</dbReference>
<evidence type="ECO:0000256" key="3">
    <source>
        <dbReference type="ARBA" id="ARBA00012438"/>
    </source>
</evidence>
<dbReference type="Gene3D" id="1.10.287.130">
    <property type="match status" value="1"/>
</dbReference>
<dbReference type="CDD" id="cd00082">
    <property type="entry name" value="HisKA"/>
    <property type="match status" value="1"/>
</dbReference>
<dbReference type="GO" id="GO:0016301">
    <property type="term" value="F:kinase activity"/>
    <property type="evidence" value="ECO:0007669"/>
    <property type="project" value="UniProtKB-KW"/>
</dbReference>
<dbReference type="InterPro" id="IPR005467">
    <property type="entry name" value="His_kinase_dom"/>
</dbReference>
<dbReference type="RefSeq" id="WP_244760388.1">
    <property type="nucleotide sequence ID" value="NZ_JALJCJ010000002.1"/>
</dbReference>
<evidence type="ECO:0000256" key="9">
    <source>
        <dbReference type="ARBA" id="ARBA00023012"/>
    </source>
</evidence>
<protein>
    <recommendedName>
        <fullName evidence="3">histidine kinase</fullName>
        <ecNumber evidence="3">2.7.13.3</ecNumber>
    </recommendedName>
</protein>
<dbReference type="SMART" id="SM00304">
    <property type="entry name" value="HAMP"/>
    <property type="match status" value="1"/>
</dbReference>
<feature type="domain" description="Histidine kinase" evidence="12">
    <location>
        <begin position="255"/>
        <end position="476"/>
    </location>
</feature>
<keyword evidence="8 11" id="KW-1133">Transmembrane helix</keyword>
<evidence type="ECO:0000313" key="15">
    <source>
        <dbReference type="Proteomes" id="UP001177080"/>
    </source>
</evidence>
<feature type="domain" description="HAMP" evidence="13">
    <location>
        <begin position="194"/>
        <end position="247"/>
    </location>
</feature>
<gene>
    <name evidence="14" type="ORF">GB928_016060</name>
</gene>
<keyword evidence="7 14" id="KW-0418">Kinase</keyword>
<accession>A0ABT8XG96</accession>
<dbReference type="Proteomes" id="UP001177080">
    <property type="component" value="Unassembled WGS sequence"/>
</dbReference>
<dbReference type="InterPro" id="IPR036097">
    <property type="entry name" value="HisK_dim/P_sf"/>
</dbReference>
<proteinExistence type="predicted"/>
<feature type="transmembrane region" description="Helical" evidence="11">
    <location>
        <begin position="20"/>
        <end position="41"/>
    </location>
</feature>
<dbReference type="Gene3D" id="6.10.340.10">
    <property type="match status" value="1"/>
</dbReference>
<dbReference type="Pfam" id="PF02518">
    <property type="entry name" value="HATPase_c"/>
    <property type="match status" value="1"/>
</dbReference>
<dbReference type="SUPFAM" id="SSF158472">
    <property type="entry name" value="HAMP domain-like"/>
    <property type="match status" value="1"/>
</dbReference>
<evidence type="ECO:0000256" key="5">
    <source>
        <dbReference type="ARBA" id="ARBA00022679"/>
    </source>
</evidence>
<feature type="transmembrane region" description="Helical" evidence="11">
    <location>
        <begin position="173"/>
        <end position="192"/>
    </location>
</feature>
<dbReference type="CDD" id="cd00075">
    <property type="entry name" value="HATPase"/>
    <property type="match status" value="1"/>
</dbReference>
<name>A0ABT8XG96_9HYPH</name>
<dbReference type="InterPro" id="IPR004358">
    <property type="entry name" value="Sig_transdc_His_kin-like_C"/>
</dbReference>
<sequence>MNGLHGLLGRLTVLYRTTAVRLSAVYLLLFATCAAFLVFYVSTMSEGLLRQQMRDAVAQETEQIESIFNKSGMNGLLRTLERRARQPGANLYIIASPTGEVLAGNVASLQPGVLDTEGWTETPFRYQRYQEEARGGNRPMAYAQVIVLSNGLRVLVGRDLGEPENFRKLVRQALMVALGVMGIGALAIWYLIGRNALKRMDRMSGASQRIMAGDLSQRLPTSGSGDEFDRLSESLNTMLGRIEKLDEGLKQVSDNIAHDLKTPLTRLRNKAEAALAGDEKAEYRIALEEMIGESDQLIRTFNALLMISRVEAGQAPAEMSMIDISGIARDGAELYEPVAEDSGLRLVTEIAETIEIKGNRELVGQALGNLIDNAIKYAEGGEGEPEIRVALARREGDVVLSVADNGPGVPDDKRDDVVKRFVRLDASRSKPGTGLGLSLVGAVMEMHQGRLELAATHPERENNRGLTVRMVFPVRSD</sequence>
<evidence type="ECO:0000256" key="11">
    <source>
        <dbReference type="SAM" id="Phobius"/>
    </source>
</evidence>
<reference evidence="14" key="1">
    <citation type="submission" date="2022-04" db="EMBL/GenBank/DDBJ databases">
        <title>Shinella lacus sp. nov., a novel member of the genus Shinella from water.</title>
        <authorList>
            <person name="Deng Y."/>
        </authorList>
    </citation>
    <scope>NUCLEOTIDE SEQUENCE</scope>
    <source>
        <strain evidence="14">JCM 31239</strain>
    </source>
</reference>
<evidence type="ECO:0000256" key="1">
    <source>
        <dbReference type="ARBA" id="ARBA00000085"/>
    </source>
</evidence>
<dbReference type="Gene3D" id="3.30.565.10">
    <property type="entry name" value="Histidine kinase-like ATPase, C-terminal domain"/>
    <property type="match status" value="1"/>
</dbReference>
<dbReference type="InterPro" id="IPR003661">
    <property type="entry name" value="HisK_dim/P_dom"/>
</dbReference>
<dbReference type="InterPro" id="IPR003660">
    <property type="entry name" value="HAMP_dom"/>
</dbReference>
<dbReference type="InterPro" id="IPR003594">
    <property type="entry name" value="HATPase_dom"/>
</dbReference>
<dbReference type="Pfam" id="PF00672">
    <property type="entry name" value="HAMP"/>
    <property type="match status" value="1"/>
</dbReference>
<keyword evidence="5" id="KW-0808">Transferase</keyword>
<dbReference type="Pfam" id="PF00512">
    <property type="entry name" value="HisKA"/>
    <property type="match status" value="1"/>
</dbReference>
<organism evidence="14 15">
    <name type="scientific">Shinella curvata</name>
    <dbReference type="NCBI Taxonomy" id="1817964"/>
    <lineage>
        <taxon>Bacteria</taxon>
        <taxon>Pseudomonadati</taxon>
        <taxon>Pseudomonadota</taxon>
        <taxon>Alphaproteobacteria</taxon>
        <taxon>Hyphomicrobiales</taxon>
        <taxon>Rhizobiaceae</taxon>
        <taxon>Shinella</taxon>
    </lineage>
</organism>
<keyword evidence="9" id="KW-0902">Two-component regulatory system</keyword>
<evidence type="ECO:0000313" key="14">
    <source>
        <dbReference type="EMBL" id="MDO6122708.1"/>
    </source>
</evidence>
<comment type="catalytic activity">
    <reaction evidence="1">
        <text>ATP + protein L-histidine = ADP + protein N-phospho-L-histidine.</text>
        <dbReference type="EC" id="2.7.13.3"/>
    </reaction>
</comment>
<evidence type="ECO:0000256" key="7">
    <source>
        <dbReference type="ARBA" id="ARBA00022777"/>
    </source>
</evidence>
<dbReference type="SMART" id="SM00387">
    <property type="entry name" value="HATPase_c"/>
    <property type="match status" value="1"/>
</dbReference>
<dbReference type="SMART" id="SM00388">
    <property type="entry name" value="HisKA"/>
    <property type="match status" value="1"/>
</dbReference>
<comment type="subcellular location">
    <subcellularLocation>
        <location evidence="2">Membrane</location>
    </subcellularLocation>
</comment>
<dbReference type="PROSITE" id="PS50885">
    <property type="entry name" value="HAMP"/>
    <property type="match status" value="1"/>
</dbReference>
<keyword evidence="4" id="KW-0597">Phosphoprotein</keyword>
<dbReference type="SUPFAM" id="SSF47384">
    <property type="entry name" value="Homodimeric domain of signal transducing histidine kinase"/>
    <property type="match status" value="1"/>
</dbReference>
<dbReference type="CDD" id="cd06225">
    <property type="entry name" value="HAMP"/>
    <property type="match status" value="1"/>
</dbReference>
<evidence type="ECO:0000256" key="6">
    <source>
        <dbReference type="ARBA" id="ARBA00022692"/>
    </source>
</evidence>
<evidence type="ECO:0000256" key="10">
    <source>
        <dbReference type="ARBA" id="ARBA00023136"/>
    </source>
</evidence>
<evidence type="ECO:0000256" key="8">
    <source>
        <dbReference type="ARBA" id="ARBA00022989"/>
    </source>
</evidence>
<dbReference type="PROSITE" id="PS50109">
    <property type="entry name" value="HIS_KIN"/>
    <property type="match status" value="1"/>
</dbReference>
<dbReference type="SUPFAM" id="SSF55874">
    <property type="entry name" value="ATPase domain of HSP90 chaperone/DNA topoisomerase II/histidine kinase"/>
    <property type="match status" value="1"/>
</dbReference>
<dbReference type="InterPro" id="IPR036890">
    <property type="entry name" value="HATPase_C_sf"/>
</dbReference>
<keyword evidence="10 11" id="KW-0472">Membrane</keyword>
<evidence type="ECO:0000256" key="4">
    <source>
        <dbReference type="ARBA" id="ARBA00022553"/>
    </source>
</evidence>
<evidence type="ECO:0000259" key="13">
    <source>
        <dbReference type="PROSITE" id="PS50885"/>
    </source>
</evidence>
<dbReference type="PANTHER" id="PTHR45436:SF8">
    <property type="entry name" value="HISTIDINE KINASE"/>
    <property type="match status" value="1"/>
</dbReference>
<dbReference type="PRINTS" id="PR00344">
    <property type="entry name" value="BCTRLSENSOR"/>
</dbReference>
<keyword evidence="6 11" id="KW-0812">Transmembrane</keyword>
<dbReference type="InterPro" id="IPR050428">
    <property type="entry name" value="TCS_sensor_his_kinase"/>
</dbReference>
<evidence type="ECO:0000256" key="2">
    <source>
        <dbReference type="ARBA" id="ARBA00004370"/>
    </source>
</evidence>
<dbReference type="EMBL" id="WHSC02000006">
    <property type="protein sequence ID" value="MDO6122708.1"/>
    <property type="molecule type" value="Genomic_DNA"/>
</dbReference>
<evidence type="ECO:0000259" key="12">
    <source>
        <dbReference type="PROSITE" id="PS50109"/>
    </source>
</evidence>